<dbReference type="GO" id="GO:0016020">
    <property type="term" value="C:membrane"/>
    <property type="evidence" value="ECO:0007669"/>
    <property type="project" value="TreeGrafter"/>
</dbReference>
<dbReference type="EMBL" id="QLZR01000002">
    <property type="protein sequence ID" value="RAZ79618.1"/>
    <property type="molecule type" value="Genomic_DNA"/>
</dbReference>
<evidence type="ECO:0000256" key="2">
    <source>
        <dbReference type="ARBA" id="ARBA00023002"/>
    </source>
</evidence>
<keyword evidence="4" id="KW-0472">Membrane</keyword>
<keyword evidence="6" id="KW-1185">Reference proteome</keyword>
<evidence type="ECO:0000256" key="3">
    <source>
        <dbReference type="RuleBase" id="RU000363"/>
    </source>
</evidence>
<feature type="transmembrane region" description="Helical" evidence="4">
    <location>
        <begin position="333"/>
        <end position="351"/>
    </location>
</feature>
<dbReference type="NCBIfam" id="NF005495">
    <property type="entry name" value="PRK07109.1"/>
    <property type="match status" value="1"/>
</dbReference>
<evidence type="ECO:0000256" key="1">
    <source>
        <dbReference type="ARBA" id="ARBA00006484"/>
    </source>
</evidence>
<dbReference type="Gene3D" id="3.40.50.720">
    <property type="entry name" value="NAD(P)-binding Rossmann-like Domain"/>
    <property type="match status" value="1"/>
</dbReference>
<comment type="caution">
    <text evidence="5">The sequence shown here is derived from an EMBL/GenBank/DDBJ whole genome shotgun (WGS) entry which is preliminary data.</text>
</comment>
<reference evidence="5 6" key="1">
    <citation type="submission" date="2018-06" db="EMBL/GenBank/DDBJ databases">
        <title>The draft genome sequences of strains SCU63 and S1.</title>
        <authorList>
            <person name="Gan L."/>
        </authorList>
    </citation>
    <scope>NUCLEOTIDE SEQUENCE [LARGE SCALE GENOMIC DNA]</scope>
    <source>
        <strain evidence="5 6">SCU63</strain>
    </source>
</reference>
<evidence type="ECO:0000256" key="4">
    <source>
        <dbReference type="SAM" id="Phobius"/>
    </source>
</evidence>
<dbReference type="CDD" id="cd05360">
    <property type="entry name" value="SDR_c3"/>
    <property type="match status" value="1"/>
</dbReference>
<comment type="similarity">
    <text evidence="1 3">Belongs to the short-chain dehydrogenases/reductases (SDR) family.</text>
</comment>
<dbReference type="PRINTS" id="PR00080">
    <property type="entry name" value="SDRFAMILY"/>
</dbReference>
<dbReference type="InterPro" id="IPR002347">
    <property type="entry name" value="SDR_fam"/>
</dbReference>
<name>A0A365L2G4_9BACL</name>
<dbReference type="PRINTS" id="PR00081">
    <property type="entry name" value="GDHRDH"/>
</dbReference>
<keyword evidence="2" id="KW-0560">Oxidoreductase</keyword>
<dbReference type="PANTHER" id="PTHR44196:SF1">
    <property type="entry name" value="DEHYDROGENASE_REDUCTASE SDR FAMILY MEMBER 7B"/>
    <property type="match status" value="1"/>
</dbReference>
<evidence type="ECO:0000313" key="5">
    <source>
        <dbReference type="EMBL" id="RAZ79618.1"/>
    </source>
</evidence>
<proteinExistence type="inferred from homology"/>
<protein>
    <submittedName>
        <fullName evidence="5">Oxidoreductase</fullName>
    </submittedName>
</protein>
<dbReference type="InterPro" id="IPR036291">
    <property type="entry name" value="NAD(P)-bd_dom_sf"/>
</dbReference>
<organism evidence="5 6">
    <name type="scientific">Planococcus halotolerans</name>
    <dbReference type="NCBI Taxonomy" id="2233542"/>
    <lineage>
        <taxon>Bacteria</taxon>
        <taxon>Bacillati</taxon>
        <taxon>Bacillota</taxon>
        <taxon>Bacilli</taxon>
        <taxon>Bacillales</taxon>
        <taxon>Caryophanaceae</taxon>
        <taxon>Planococcus</taxon>
    </lineage>
</organism>
<gene>
    <name evidence="5" type="ORF">DP120_08420</name>
</gene>
<keyword evidence="4" id="KW-1133">Transmembrane helix</keyword>
<evidence type="ECO:0000313" key="6">
    <source>
        <dbReference type="Proteomes" id="UP000251002"/>
    </source>
</evidence>
<dbReference type="GO" id="GO:0016491">
    <property type="term" value="F:oxidoreductase activity"/>
    <property type="evidence" value="ECO:0007669"/>
    <property type="project" value="UniProtKB-KW"/>
</dbReference>
<dbReference type="SUPFAM" id="SSF51735">
    <property type="entry name" value="NAD(P)-binding Rossmann-fold domains"/>
    <property type="match status" value="1"/>
</dbReference>
<dbReference type="Pfam" id="PF00106">
    <property type="entry name" value="adh_short"/>
    <property type="match status" value="1"/>
</dbReference>
<keyword evidence="4" id="KW-0812">Transmembrane</keyword>
<dbReference type="Proteomes" id="UP000251002">
    <property type="component" value="Unassembled WGS sequence"/>
</dbReference>
<sequence length="355" mass="39140">MMPNQKTSAPASEQHGEFKKLSLKKLQDQVVVITGASSGIGLSTARMAAAKGAKLVLAARNAAALKQLTEELRNQGHSAVWIKADVGNEEDINRIAEAALSEYGRFDTWINNAGVSIFGKAMDVTIEDMKRDFDTNFWSVVYGSRAAVNHFKERGVPGALINVGTVYGDRGVVLQSTYSASKFAVHGWTENLRMELEKEKAPVSVTLVRPGRIDTPYNEHARSYLDKQPAHIGMMYAPEAVADAILFAAEHPKRDMFVGFQAKFGAFVGNVAPRFMDKFMELTMFRTQQADRPSRSVTDNALYEPGYGMHERGTNKGVVRKKSLYLMAEKHPVLASMAIAGISSALWNSIFKKRC</sequence>
<dbReference type="AlphaFoldDB" id="A0A365L2G4"/>
<dbReference type="PANTHER" id="PTHR44196">
    <property type="entry name" value="DEHYDROGENASE/REDUCTASE SDR FAMILY MEMBER 7B"/>
    <property type="match status" value="1"/>
</dbReference>
<accession>A0A365L2G4</accession>